<reference evidence="6 7" key="1">
    <citation type="journal article" date="2023" name="G3 (Bethesda)">
        <title>A chromosome-level genome assembly of Zasmidium syzygii isolated from banana leaves.</title>
        <authorList>
            <person name="van Westerhoven A.C."/>
            <person name="Mehrabi R."/>
            <person name="Talebi R."/>
            <person name="Steentjes M.B.F."/>
            <person name="Corcolon B."/>
            <person name="Chong P.A."/>
            <person name="Kema G.H.J."/>
            <person name="Seidl M.F."/>
        </authorList>
    </citation>
    <scope>NUCLEOTIDE SEQUENCE [LARGE SCALE GENOMIC DNA]</scope>
    <source>
        <strain evidence="6 7">P124</strain>
    </source>
</reference>
<keyword evidence="3" id="KW-0378">Hydrolase</keyword>
<organism evidence="6 7">
    <name type="scientific">Zasmidium cellare</name>
    <name type="common">Wine cellar mold</name>
    <name type="synonym">Racodium cellare</name>
    <dbReference type="NCBI Taxonomy" id="395010"/>
    <lineage>
        <taxon>Eukaryota</taxon>
        <taxon>Fungi</taxon>
        <taxon>Dikarya</taxon>
        <taxon>Ascomycota</taxon>
        <taxon>Pezizomycotina</taxon>
        <taxon>Dothideomycetes</taxon>
        <taxon>Dothideomycetidae</taxon>
        <taxon>Mycosphaerellales</taxon>
        <taxon>Mycosphaerellaceae</taxon>
        <taxon>Zasmidium</taxon>
    </lineage>
</organism>
<feature type="domain" description="DAPG hydrolase PhiG" evidence="5">
    <location>
        <begin position="11"/>
        <end position="150"/>
    </location>
</feature>
<accession>A0ABR0EAQ4</accession>
<sequence length="159" mass="18124">MPGLTYILQTTYRSKYWGTTSFVSEYIGPTADKLSISFFDPSLLGFSATNPSTGIETVVAAFARMFRYTKVDATAMAKRGFKPWDTVLVHQVRRKPDGSGMEIRSRFWLGSWLVRGLRIIGDPERLARDLCVHCKEEMTHLGRFLPELFEEFRGDVSTE</sequence>
<dbReference type="Pfam" id="PF18089">
    <property type="entry name" value="DAPG_hydrolase"/>
    <property type="match status" value="1"/>
</dbReference>
<keyword evidence="7" id="KW-1185">Reference proteome</keyword>
<evidence type="ECO:0000313" key="7">
    <source>
        <dbReference type="Proteomes" id="UP001305779"/>
    </source>
</evidence>
<keyword evidence="2" id="KW-0479">Metal-binding</keyword>
<dbReference type="Proteomes" id="UP001305779">
    <property type="component" value="Unassembled WGS sequence"/>
</dbReference>
<gene>
    <name evidence="6" type="ORF">PRZ48_011207</name>
</gene>
<evidence type="ECO:0000256" key="2">
    <source>
        <dbReference type="ARBA" id="ARBA00022723"/>
    </source>
</evidence>
<comment type="cofactor">
    <cofactor evidence="1">
        <name>Zn(2+)</name>
        <dbReference type="ChEBI" id="CHEBI:29105"/>
    </cofactor>
</comment>
<evidence type="ECO:0000256" key="1">
    <source>
        <dbReference type="ARBA" id="ARBA00001947"/>
    </source>
</evidence>
<name>A0ABR0EAQ4_ZASCE</name>
<evidence type="ECO:0000313" key="6">
    <source>
        <dbReference type="EMBL" id="KAK4498549.1"/>
    </source>
</evidence>
<protein>
    <recommendedName>
        <fullName evidence="5">DAPG hydrolase PhiG domain-containing protein</fullName>
    </recommendedName>
</protein>
<evidence type="ECO:0000259" key="5">
    <source>
        <dbReference type="Pfam" id="PF18089"/>
    </source>
</evidence>
<proteinExistence type="predicted"/>
<evidence type="ECO:0000256" key="4">
    <source>
        <dbReference type="ARBA" id="ARBA00022833"/>
    </source>
</evidence>
<comment type="caution">
    <text evidence="6">The sequence shown here is derived from an EMBL/GenBank/DDBJ whole genome shotgun (WGS) entry which is preliminary data.</text>
</comment>
<dbReference type="EMBL" id="JAXOVC010000008">
    <property type="protein sequence ID" value="KAK4498549.1"/>
    <property type="molecule type" value="Genomic_DNA"/>
</dbReference>
<keyword evidence="4" id="KW-0862">Zinc</keyword>
<dbReference type="InterPro" id="IPR041526">
    <property type="entry name" value="DAPG_hydrolase"/>
</dbReference>
<evidence type="ECO:0000256" key="3">
    <source>
        <dbReference type="ARBA" id="ARBA00022801"/>
    </source>
</evidence>